<dbReference type="GO" id="GO:0005525">
    <property type="term" value="F:GTP binding"/>
    <property type="evidence" value="ECO:0007669"/>
    <property type="project" value="UniProtKB-UniRule"/>
</dbReference>
<keyword evidence="4 6" id="KW-0131">Cell cycle</keyword>
<keyword evidence="4 6" id="KW-0132">Cell division</keyword>
<accession>A0A532V7L9</accession>
<dbReference type="PROSITE" id="PS01135">
    <property type="entry name" value="FTSZ_2"/>
    <property type="match status" value="1"/>
</dbReference>
<dbReference type="SMART" id="SM00865">
    <property type="entry name" value="Tubulin_C"/>
    <property type="match status" value="1"/>
</dbReference>
<protein>
    <recommendedName>
        <fullName evidence="4 5">Cell division protein FtsZ</fullName>
    </recommendedName>
</protein>
<evidence type="ECO:0000313" key="10">
    <source>
        <dbReference type="Proteomes" id="UP000317778"/>
    </source>
</evidence>
<dbReference type="InterPro" id="IPR003008">
    <property type="entry name" value="Tubulin_FtsZ_GTPase"/>
</dbReference>
<dbReference type="InterPro" id="IPR045061">
    <property type="entry name" value="FtsZ/CetZ"/>
</dbReference>
<feature type="binding site" evidence="4">
    <location>
        <begin position="108"/>
        <end position="110"/>
    </location>
    <ligand>
        <name>GTP</name>
        <dbReference type="ChEBI" id="CHEBI:37565"/>
    </ligand>
</feature>
<dbReference type="InterPro" id="IPR037103">
    <property type="entry name" value="Tubulin/FtsZ-like_C"/>
</dbReference>
<dbReference type="GO" id="GO:0003924">
    <property type="term" value="F:GTPase activity"/>
    <property type="evidence" value="ECO:0007669"/>
    <property type="project" value="UniProtKB-UniRule"/>
</dbReference>
<sequence length="377" mass="40961">MFEPVEENRYQAQIGVIGFGGAGGNAVDHMIEKGLPDVRFYALNTDVQALDQTRAEHKIQLGPNLTRGLGSGGDPEVGRRATEESLEQIKEILLDLDMVFIAAGEGGGTGTGGAPLVAELAQSLSILTVAVVTRPFDFEGPVRKSQSDEGIELIKKNVDTLIVIPNQKLLSVIPQNMTLRDSFRMVDEVLFNATRGITDLITRTGMINLDFADVRAIMANRGSAVIGIGSSKGENRAVDAAQKAISSPLIEEFEISGAKGILLNISGGEDLTLHEVNEAARIIYGYANADSNIIFGAIQEEEFADEIRVTVIATGIEEMPPRVEKVEGLMPHGAQDLKVPTFMRHERKVPRGFEKVEPKPLSDEDLEIPAFLRRQFD</sequence>
<dbReference type="GO" id="GO:0051258">
    <property type="term" value="P:protein polymerization"/>
    <property type="evidence" value="ECO:0007669"/>
    <property type="project" value="UniProtKB-UniRule"/>
</dbReference>
<dbReference type="NCBIfam" id="TIGR00065">
    <property type="entry name" value="ftsZ"/>
    <property type="match status" value="1"/>
</dbReference>
<comment type="subunit">
    <text evidence="4">Homodimer. Polymerizes to form a dynamic ring structure in a strictly GTP-dependent manner. Interacts directly with several other division proteins.</text>
</comment>
<evidence type="ECO:0000259" key="8">
    <source>
        <dbReference type="SMART" id="SM00865"/>
    </source>
</evidence>
<dbReference type="InterPro" id="IPR000158">
    <property type="entry name" value="Cell_div_FtsZ"/>
</dbReference>
<feature type="domain" description="Tubulin/FtsZ GTPase" evidence="7">
    <location>
        <begin position="13"/>
        <end position="205"/>
    </location>
</feature>
<comment type="subcellular location">
    <subcellularLocation>
        <location evidence="4">Cytoplasm</location>
    </subcellularLocation>
    <text evidence="4">Assembles at midcell at the inner surface of the cytoplasmic membrane.</text>
</comment>
<dbReference type="GO" id="GO:0000917">
    <property type="term" value="P:division septum assembly"/>
    <property type="evidence" value="ECO:0007669"/>
    <property type="project" value="UniProtKB-KW"/>
</dbReference>
<dbReference type="SUPFAM" id="SSF55307">
    <property type="entry name" value="Tubulin C-terminal domain-like"/>
    <property type="match status" value="1"/>
</dbReference>
<gene>
    <name evidence="4" type="primary">ftsZ</name>
    <name evidence="9" type="ORF">CEE36_05370</name>
</gene>
<comment type="function">
    <text evidence="4 6">Essential cell division protein that forms a contractile ring structure (Z ring) at the future cell division site. The regulation of the ring assembly controls the timing and the location of cell division. One of the functions of the FtsZ ring is to recruit other cell division proteins to the septum to produce a new cell wall between the dividing cells. Binds GTP and shows GTPase activity.</text>
</comment>
<dbReference type="Proteomes" id="UP000317778">
    <property type="component" value="Unassembled WGS sequence"/>
</dbReference>
<dbReference type="PANTHER" id="PTHR30314:SF3">
    <property type="entry name" value="MITOCHONDRIAL DIVISION PROTEIN FSZA"/>
    <property type="match status" value="1"/>
</dbReference>
<dbReference type="HAMAP" id="MF_00909">
    <property type="entry name" value="FtsZ"/>
    <property type="match status" value="1"/>
</dbReference>
<evidence type="ECO:0000256" key="3">
    <source>
        <dbReference type="ARBA" id="ARBA00023134"/>
    </source>
</evidence>
<keyword evidence="3 4" id="KW-0342">GTP-binding</keyword>
<dbReference type="GO" id="GO:0005737">
    <property type="term" value="C:cytoplasm"/>
    <property type="evidence" value="ECO:0007669"/>
    <property type="project" value="UniProtKB-SubCell"/>
</dbReference>
<dbReference type="GO" id="GO:0043093">
    <property type="term" value="P:FtsZ-dependent cytokinesis"/>
    <property type="evidence" value="ECO:0007669"/>
    <property type="project" value="UniProtKB-UniRule"/>
</dbReference>
<evidence type="ECO:0000313" key="9">
    <source>
        <dbReference type="EMBL" id="TKJ43179.1"/>
    </source>
</evidence>
<dbReference type="PANTHER" id="PTHR30314">
    <property type="entry name" value="CELL DIVISION PROTEIN FTSZ-RELATED"/>
    <property type="match status" value="1"/>
</dbReference>
<dbReference type="CDD" id="cd02201">
    <property type="entry name" value="FtsZ_type1"/>
    <property type="match status" value="1"/>
</dbReference>
<dbReference type="Pfam" id="PF00091">
    <property type="entry name" value="Tubulin"/>
    <property type="match status" value="1"/>
</dbReference>
<evidence type="ECO:0000256" key="4">
    <source>
        <dbReference type="HAMAP-Rule" id="MF_00909"/>
    </source>
</evidence>
<dbReference type="PROSITE" id="PS01134">
    <property type="entry name" value="FTSZ_1"/>
    <property type="match status" value="1"/>
</dbReference>
<feature type="binding site" evidence="4">
    <location>
        <begin position="21"/>
        <end position="25"/>
    </location>
    <ligand>
        <name>GTP</name>
        <dbReference type="ChEBI" id="CHEBI:37565"/>
    </ligand>
</feature>
<keyword evidence="4" id="KW-0963">Cytoplasm</keyword>
<dbReference type="SMART" id="SM00864">
    <property type="entry name" value="Tubulin"/>
    <property type="match status" value="1"/>
</dbReference>
<feature type="binding site" evidence="4">
    <location>
        <position position="143"/>
    </location>
    <ligand>
        <name>GTP</name>
        <dbReference type="ChEBI" id="CHEBI:37565"/>
    </ligand>
</feature>
<evidence type="ECO:0000256" key="6">
    <source>
        <dbReference type="RuleBase" id="RU000631"/>
    </source>
</evidence>
<dbReference type="Gene3D" id="3.40.50.1440">
    <property type="entry name" value="Tubulin/FtsZ, GTPase domain"/>
    <property type="match status" value="1"/>
</dbReference>
<feature type="binding site" evidence="4">
    <location>
        <position position="139"/>
    </location>
    <ligand>
        <name>GTP</name>
        <dbReference type="ChEBI" id="CHEBI:37565"/>
    </ligand>
</feature>
<feature type="domain" description="Tubulin/FtsZ 2-layer sandwich" evidence="8">
    <location>
        <begin position="207"/>
        <end position="325"/>
    </location>
</feature>
<evidence type="ECO:0000256" key="1">
    <source>
        <dbReference type="ARBA" id="ARBA00009690"/>
    </source>
</evidence>
<evidence type="ECO:0000256" key="5">
    <source>
        <dbReference type="NCBIfam" id="TIGR00065"/>
    </source>
</evidence>
<name>A0A532V7L9_UNCT6</name>
<dbReference type="InterPro" id="IPR018316">
    <property type="entry name" value="Tubulin/FtsZ_2-layer-sand-dom"/>
</dbReference>
<organism evidence="9 10">
    <name type="scientific">candidate division TA06 bacterium B3_TA06</name>
    <dbReference type="NCBI Taxonomy" id="2012487"/>
    <lineage>
        <taxon>Bacteria</taxon>
        <taxon>Bacteria division TA06</taxon>
    </lineage>
</organism>
<comment type="caution">
    <text evidence="9">The sequence shown here is derived from an EMBL/GenBank/DDBJ whole genome shotgun (WGS) entry which is preliminary data.</text>
</comment>
<dbReference type="EMBL" id="NJBO01000006">
    <property type="protein sequence ID" value="TKJ43179.1"/>
    <property type="molecule type" value="Genomic_DNA"/>
</dbReference>
<reference evidence="9 10" key="1">
    <citation type="submission" date="2017-06" db="EMBL/GenBank/DDBJ databases">
        <title>Novel microbial phyla capable of carbon fixation and sulfur reduction in deep-sea sediments.</title>
        <authorList>
            <person name="Huang J."/>
            <person name="Baker B."/>
            <person name="Wang Y."/>
        </authorList>
    </citation>
    <scope>NUCLEOTIDE SEQUENCE [LARGE SCALE GENOMIC DNA]</scope>
    <source>
        <strain evidence="9">B3_TA06</strain>
    </source>
</reference>
<dbReference type="GO" id="GO:0032153">
    <property type="term" value="C:cell division site"/>
    <property type="evidence" value="ECO:0007669"/>
    <property type="project" value="UniProtKB-UniRule"/>
</dbReference>
<dbReference type="InterPro" id="IPR008280">
    <property type="entry name" value="Tub_FtsZ_C"/>
</dbReference>
<dbReference type="PRINTS" id="PR00423">
    <property type="entry name" value="CELLDVISFTSZ"/>
</dbReference>
<keyword evidence="4 6" id="KW-0717">Septation</keyword>
<dbReference type="Gene3D" id="3.30.1330.20">
    <property type="entry name" value="Tubulin/FtsZ, C-terminal domain"/>
    <property type="match status" value="1"/>
</dbReference>
<dbReference type="InterPro" id="IPR024757">
    <property type="entry name" value="FtsZ_C"/>
</dbReference>
<dbReference type="InterPro" id="IPR020805">
    <property type="entry name" value="Cell_div_FtsZ_CS"/>
</dbReference>
<feature type="binding site" evidence="4">
    <location>
        <position position="187"/>
    </location>
    <ligand>
        <name>GTP</name>
        <dbReference type="ChEBI" id="CHEBI:37565"/>
    </ligand>
</feature>
<dbReference type="Pfam" id="PF12327">
    <property type="entry name" value="FtsZ_C"/>
    <property type="match status" value="1"/>
</dbReference>
<evidence type="ECO:0000256" key="2">
    <source>
        <dbReference type="ARBA" id="ARBA00022741"/>
    </source>
</evidence>
<dbReference type="SUPFAM" id="SSF52490">
    <property type="entry name" value="Tubulin nucleotide-binding domain-like"/>
    <property type="match status" value="1"/>
</dbReference>
<dbReference type="InterPro" id="IPR036525">
    <property type="entry name" value="Tubulin/FtsZ_GTPase_sf"/>
</dbReference>
<dbReference type="AlphaFoldDB" id="A0A532V7L9"/>
<evidence type="ECO:0000259" key="7">
    <source>
        <dbReference type="SMART" id="SM00864"/>
    </source>
</evidence>
<keyword evidence="2 4" id="KW-0547">Nucleotide-binding</keyword>
<proteinExistence type="inferred from homology"/>
<dbReference type="FunFam" id="3.40.50.1440:FF:000001">
    <property type="entry name" value="Cell division protein FtsZ"/>
    <property type="match status" value="1"/>
</dbReference>
<comment type="similarity">
    <text evidence="1 4 6">Belongs to the FtsZ family.</text>
</comment>